<keyword evidence="3 5" id="KW-1133">Transmembrane helix</keyword>
<keyword evidence="8" id="KW-1185">Reference proteome</keyword>
<organism evidence="7 8">
    <name type="scientific">Naegleria fowleri</name>
    <name type="common">Brain eating amoeba</name>
    <dbReference type="NCBI Taxonomy" id="5763"/>
    <lineage>
        <taxon>Eukaryota</taxon>
        <taxon>Discoba</taxon>
        <taxon>Heterolobosea</taxon>
        <taxon>Tetramitia</taxon>
        <taxon>Eutetramitia</taxon>
        <taxon>Vahlkampfiidae</taxon>
        <taxon>Naegleria</taxon>
    </lineage>
</organism>
<accession>A0A6A5C341</accession>
<evidence type="ECO:0000313" key="7">
    <source>
        <dbReference type="EMBL" id="KAF0980288.1"/>
    </source>
</evidence>
<dbReference type="GO" id="GO:0016787">
    <property type="term" value="F:hydrolase activity"/>
    <property type="evidence" value="ECO:0007669"/>
    <property type="project" value="InterPro"/>
</dbReference>
<dbReference type="GO" id="GO:0006506">
    <property type="term" value="P:GPI anchor biosynthetic process"/>
    <property type="evidence" value="ECO:0007669"/>
    <property type="project" value="InterPro"/>
</dbReference>
<feature type="domain" description="Calcineurin-like phosphoesterase" evidence="6">
    <location>
        <begin position="59"/>
        <end position="324"/>
    </location>
</feature>
<dbReference type="PANTHER" id="PTHR13315">
    <property type="entry name" value="METALLO PHOSPHOESTERASE RELATED"/>
    <property type="match status" value="1"/>
</dbReference>
<dbReference type="InterPro" id="IPR029052">
    <property type="entry name" value="Metallo-depent_PP-like"/>
</dbReference>
<dbReference type="Proteomes" id="UP000444721">
    <property type="component" value="Unassembled WGS sequence"/>
</dbReference>
<dbReference type="GO" id="GO:0016020">
    <property type="term" value="C:membrane"/>
    <property type="evidence" value="ECO:0007669"/>
    <property type="project" value="UniProtKB-SubCell"/>
</dbReference>
<evidence type="ECO:0000256" key="5">
    <source>
        <dbReference type="SAM" id="Phobius"/>
    </source>
</evidence>
<keyword evidence="2 5" id="KW-0812">Transmembrane</keyword>
<reference evidence="7 8" key="1">
    <citation type="journal article" date="2019" name="Sci. Rep.">
        <title>Nanopore sequencing improves the draft genome of the human pathogenic amoeba Naegleria fowleri.</title>
        <authorList>
            <person name="Liechti N."/>
            <person name="Schurch N."/>
            <person name="Bruggmann R."/>
            <person name="Wittwer M."/>
        </authorList>
    </citation>
    <scope>NUCLEOTIDE SEQUENCE [LARGE SCALE GENOMIC DNA]</scope>
    <source>
        <strain evidence="7 8">ATCC 30894</strain>
    </source>
</reference>
<feature type="transmembrane region" description="Helical" evidence="5">
    <location>
        <begin position="21"/>
        <end position="42"/>
    </location>
</feature>
<comment type="caution">
    <text evidence="7">The sequence shown here is derived from an EMBL/GenBank/DDBJ whole genome shotgun (WGS) entry which is preliminary data.</text>
</comment>
<dbReference type="PANTHER" id="PTHR13315:SF1">
    <property type="entry name" value="PROTEIN TED1"/>
    <property type="match status" value="1"/>
</dbReference>
<comment type="subcellular location">
    <subcellularLocation>
        <location evidence="1">Membrane</location>
        <topology evidence="1">Multi-pass membrane protein</topology>
    </subcellularLocation>
</comment>
<dbReference type="GO" id="GO:0005783">
    <property type="term" value="C:endoplasmic reticulum"/>
    <property type="evidence" value="ECO:0007669"/>
    <property type="project" value="TreeGrafter"/>
</dbReference>
<keyword evidence="4 5" id="KW-0472">Membrane</keyword>
<dbReference type="EMBL" id="VFQX01000019">
    <property type="protein sequence ID" value="KAF0980288.1"/>
    <property type="molecule type" value="Genomic_DNA"/>
</dbReference>
<evidence type="ECO:0000313" key="8">
    <source>
        <dbReference type="Proteomes" id="UP000444721"/>
    </source>
</evidence>
<protein>
    <recommendedName>
        <fullName evidence="6">Calcineurin-like phosphoesterase domain-containing protein</fullName>
    </recommendedName>
</protein>
<dbReference type="InterPro" id="IPR033308">
    <property type="entry name" value="PGAP5/Cdc1/Ted1"/>
</dbReference>
<dbReference type="InterPro" id="IPR004843">
    <property type="entry name" value="Calcineurin-like_PHP"/>
</dbReference>
<dbReference type="VEuPathDB" id="AmoebaDB:FDP41_013502"/>
<dbReference type="OMA" id="PQIEGNH"/>
<gene>
    <name evidence="7" type="ORF">FDP41_013502</name>
</gene>
<dbReference type="RefSeq" id="XP_044565001.1">
    <property type="nucleotide sequence ID" value="XM_044704140.1"/>
</dbReference>
<dbReference type="VEuPathDB" id="AmoebaDB:NfTy_028450"/>
<dbReference type="OrthoDB" id="9984693at2759"/>
<dbReference type="Gene3D" id="3.60.21.10">
    <property type="match status" value="1"/>
</dbReference>
<sequence>MVKQPLASSSSSSSTNWCLRLLAFGSLLVTLSVVYMATYMVFSPLSCHWSTSKSATSRRIALIADPQMEGDTKVYHQGQYGLLNNYFNDYYFTLIFQNVHYFLQPDTIYMLGDLFSSQYVSNEEFDIRVERYNRNFSGLFKWLNRLLQLRSGDLKEEEYLQKNVRSENSLRNLPFPYLVNLTGNHDIGYGIEASFFRVQRFIAAFGVQNRKDVILENGKKKVLAVTLNSMVLDGGEDKAEFKAAWEMVEQVRKMKQEMKEDLEVLLFIHVPLHKPKGACVDRPYIRWSDGDDRLPIEQNMLSPRVSQLLLDQLKPKYIFNGHDHFGCKYQHKEGTMEITVKSIQGDFAGNVGLFEVESKNGQFEYKYKDCEYYPTKVVVGFLGGVALWIVFVILVIVLRIVRFVLCCEFVPRKEKRD</sequence>
<evidence type="ECO:0000256" key="1">
    <source>
        <dbReference type="ARBA" id="ARBA00004141"/>
    </source>
</evidence>
<evidence type="ECO:0000256" key="2">
    <source>
        <dbReference type="ARBA" id="ARBA00022692"/>
    </source>
</evidence>
<dbReference type="Pfam" id="PF00149">
    <property type="entry name" value="Metallophos"/>
    <property type="match status" value="1"/>
</dbReference>
<evidence type="ECO:0000256" key="3">
    <source>
        <dbReference type="ARBA" id="ARBA00022989"/>
    </source>
</evidence>
<proteinExistence type="predicted"/>
<evidence type="ECO:0000259" key="6">
    <source>
        <dbReference type="Pfam" id="PF00149"/>
    </source>
</evidence>
<name>A0A6A5C341_NAEFO</name>
<evidence type="ECO:0000256" key="4">
    <source>
        <dbReference type="ARBA" id="ARBA00023136"/>
    </source>
</evidence>
<dbReference type="SUPFAM" id="SSF56300">
    <property type="entry name" value="Metallo-dependent phosphatases"/>
    <property type="match status" value="1"/>
</dbReference>
<dbReference type="AlphaFoldDB" id="A0A6A5C341"/>
<dbReference type="GeneID" id="68120717"/>
<dbReference type="VEuPathDB" id="AmoebaDB:NF0019320"/>
<feature type="transmembrane region" description="Helical" evidence="5">
    <location>
        <begin position="377"/>
        <end position="405"/>
    </location>
</feature>